<keyword evidence="4" id="KW-1185">Reference proteome</keyword>
<gene>
    <name evidence="3" type="ORF">DEW08_02440</name>
</gene>
<organism evidence="3 4">
    <name type="scientific">Azospirillum thermophilum</name>
    <dbReference type="NCBI Taxonomy" id="2202148"/>
    <lineage>
        <taxon>Bacteria</taxon>
        <taxon>Pseudomonadati</taxon>
        <taxon>Pseudomonadota</taxon>
        <taxon>Alphaproteobacteria</taxon>
        <taxon>Rhodospirillales</taxon>
        <taxon>Azospirillaceae</taxon>
        <taxon>Azospirillum</taxon>
    </lineage>
</organism>
<dbReference type="InterPro" id="IPR004629">
    <property type="entry name" value="WecG_TagA_CpsF"/>
</dbReference>
<reference evidence="4" key="1">
    <citation type="submission" date="2018-05" db="EMBL/GenBank/DDBJ databases">
        <title>Azospirillum thermophila sp. nov., a novel isolated from hot spring.</title>
        <authorList>
            <person name="Zhao Z."/>
        </authorList>
    </citation>
    <scope>NUCLEOTIDE SEQUENCE [LARGE SCALE GENOMIC DNA]</scope>
    <source>
        <strain evidence="4">CFH 70021</strain>
    </source>
</reference>
<evidence type="ECO:0000313" key="4">
    <source>
        <dbReference type="Proteomes" id="UP000245629"/>
    </source>
</evidence>
<evidence type="ECO:0000313" key="3">
    <source>
        <dbReference type="EMBL" id="AWK85826.1"/>
    </source>
</evidence>
<evidence type="ECO:0000256" key="1">
    <source>
        <dbReference type="ARBA" id="ARBA00022676"/>
    </source>
</evidence>
<dbReference type="PANTHER" id="PTHR34136">
    <property type="match status" value="1"/>
</dbReference>
<proteinExistence type="predicted"/>
<dbReference type="NCBIfam" id="TIGR00696">
    <property type="entry name" value="wecG_tagA_cpsF"/>
    <property type="match status" value="1"/>
</dbReference>
<dbReference type="KEGG" id="azz:DEW08_02440"/>
<evidence type="ECO:0000256" key="2">
    <source>
        <dbReference type="ARBA" id="ARBA00022679"/>
    </source>
</evidence>
<dbReference type="GO" id="GO:0016758">
    <property type="term" value="F:hexosyltransferase activity"/>
    <property type="evidence" value="ECO:0007669"/>
    <property type="project" value="TreeGrafter"/>
</dbReference>
<dbReference type="Pfam" id="PF03808">
    <property type="entry name" value="Glyco_tran_WecG"/>
    <property type="match status" value="1"/>
</dbReference>
<dbReference type="PANTHER" id="PTHR34136:SF1">
    <property type="entry name" value="UDP-N-ACETYL-D-MANNOSAMINURONIC ACID TRANSFERASE"/>
    <property type="match status" value="1"/>
</dbReference>
<keyword evidence="1" id="KW-0328">Glycosyltransferase</keyword>
<keyword evidence="2 3" id="KW-0808">Transferase</keyword>
<dbReference type="Proteomes" id="UP000245629">
    <property type="component" value="Chromosome 1"/>
</dbReference>
<dbReference type="CDD" id="cd06533">
    <property type="entry name" value="Glyco_transf_WecG_TagA"/>
    <property type="match status" value="1"/>
</dbReference>
<dbReference type="RefSeq" id="WP_109325242.1">
    <property type="nucleotide sequence ID" value="NZ_CP029352.1"/>
</dbReference>
<sequence length="278" mass="31208">MESGRCIPPIVNVLGVGLRAQRMADAVESVTRWIERRVRTYVCVADVHSVVRCQDDPALKSLYNDAGMVVTDGMPLVWLARRAGHEAVERVYGPDLMLELCALSVERGWRHAFYGATDEVLAKLRGRLESRFPGLRIVDCQAPPFRPLTEDEDRAAVERINAARPDILWVGLGAPKQERWMAGHLGRLDVPVMIGVGAAFDFHAGTKPQAPRWMQRNGLEWLFRLASEPRRLARRYAVHNTRFLWLIAQQQLGLREFPLIDGSRPTVPGPDGPAPKPL</sequence>
<name>A0A2S2CMY0_9PROT</name>
<protein>
    <submittedName>
        <fullName evidence="3">Glycosyltransferase</fullName>
    </submittedName>
</protein>
<dbReference type="AlphaFoldDB" id="A0A2S2CMY0"/>
<dbReference type="EMBL" id="CP029352">
    <property type="protein sequence ID" value="AWK85826.1"/>
    <property type="molecule type" value="Genomic_DNA"/>
</dbReference>
<dbReference type="OrthoDB" id="9771846at2"/>
<accession>A0A2S2CMY0</accession>